<reference evidence="2" key="1">
    <citation type="journal article" date="2021" name="Nat. Commun.">
        <title>Genetic determinants of endophytism in the Arabidopsis root mycobiome.</title>
        <authorList>
            <person name="Mesny F."/>
            <person name="Miyauchi S."/>
            <person name="Thiergart T."/>
            <person name="Pickel B."/>
            <person name="Atanasova L."/>
            <person name="Karlsson M."/>
            <person name="Huettel B."/>
            <person name="Barry K.W."/>
            <person name="Haridas S."/>
            <person name="Chen C."/>
            <person name="Bauer D."/>
            <person name="Andreopoulos W."/>
            <person name="Pangilinan J."/>
            <person name="LaButti K."/>
            <person name="Riley R."/>
            <person name="Lipzen A."/>
            <person name="Clum A."/>
            <person name="Drula E."/>
            <person name="Henrissat B."/>
            <person name="Kohler A."/>
            <person name="Grigoriev I.V."/>
            <person name="Martin F.M."/>
            <person name="Hacquard S."/>
        </authorList>
    </citation>
    <scope>NUCLEOTIDE SEQUENCE</scope>
    <source>
        <strain evidence="2">MPI-CAGE-AT-0147</strain>
    </source>
</reference>
<organism evidence="2 3">
    <name type="scientific">Dactylonectria macrodidyma</name>
    <dbReference type="NCBI Taxonomy" id="307937"/>
    <lineage>
        <taxon>Eukaryota</taxon>
        <taxon>Fungi</taxon>
        <taxon>Dikarya</taxon>
        <taxon>Ascomycota</taxon>
        <taxon>Pezizomycotina</taxon>
        <taxon>Sordariomycetes</taxon>
        <taxon>Hypocreomycetidae</taxon>
        <taxon>Hypocreales</taxon>
        <taxon>Nectriaceae</taxon>
        <taxon>Dactylonectria</taxon>
    </lineage>
</organism>
<name>A0A9P9CXQ0_9HYPO</name>
<proteinExistence type="predicted"/>
<sequence length="62" mass="6670">MVPNGRWPTPLTLHRPHYQPGCRQAEVEAQAQAGLLEGGVDEIDADVNDSDRNGLVWSGMGG</sequence>
<protein>
    <submittedName>
        <fullName evidence="2">Uncharacterized protein</fullName>
    </submittedName>
</protein>
<dbReference type="AlphaFoldDB" id="A0A9P9CXQ0"/>
<evidence type="ECO:0000256" key="1">
    <source>
        <dbReference type="SAM" id="MobiDB-lite"/>
    </source>
</evidence>
<evidence type="ECO:0000313" key="3">
    <source>
        <dbReference type="Proteomes" id="UP000738349"/>
    </source>
</evidence>
<comment type="caution">
    <text evidence="2">The sequence shown here is derived from an EMBL/GenBank/DDBJ whole genome shotgun (WGS) entry which is preliminary data.</text>
</comment>
<accession>A0A9P9CXQ0</accession>
<dbReference type="EMBL" id="JAGMUV010000057">
    <property type="protein sequence ID" value="KAH7108908.1"/>
    <property type="molecule type" value="Genomic_DNA"/>
</dbReference>
<feature type="region of interest" description="Disordered" evidence="1">
    <location>
        <begin position="40"/>
        <end position="62"/>
    </location>
</feature>
<dbReference type="Proteomes" id="UP000738349">
    <property type="component" value="Unassembled WGS sequence"/>
</dbReference>
<gene>
    <name evidence="2" type="ORF">EDB81DRAFT_835110</name>
</gene>
<evidence type="ECO:0000313" key="2">
    <source>
        <dbReference type="EMBL" id="KAH7108908.1"/>
    </source>
</evidence>
<keyword evidence="3" id="KW-1185">Reference proteome</keyword>